<organism evidence="1 2">
    <name type="scientific">Russula earlei</name>
    <dbReference type="NCBI Taxonomy" id="71964"/>
    <lineage>
        <taxon>Eukaryota</taxon>
        <taxon>Fungi</taxon>
        <taxon>Dikarya</taxon>
        <taxon>Basidiomycota</taxon>
        <taxon>Agaricomycotina</taxon>
        <taxon>Agaricomycetes</taxon>
        <taxon>Russulales</taxon>
        <taxon>Russulaceae</taxon>
        <taxon>Russula</taxon>
    </lineage>
</organism>
<accession>A0ACC0TXH3</accession>
<comment type="caution">
    <text evidence="1">The sequence shown here is derived from an EMBL/GenBank/DDBJ whole genome shotgun (WGS) entry which is preliminary data.</text>
</comment>
<dbReference type="Proteomes" id="UP001207468">
    <property type="component" value="Unassembled WGS sequence"/>
</dbReference>
<keyword evidence="2" id="KW-1185">Reference proteome</keyword>
<gene>
    <name evidence="1" type="ORF">F5148DRAFT_1290224</name>
</gene>
<sequence>MAAVAPSPLAALTRLRSIIFQTSYNPTSQRTGAKYLRRRLRGPAMIEYYPNQLSISSINTEFRGLHLVDEYEERRIQDVADKKNRGKGAPKKARSAADSRRAQRKR</sequence>
<protein>
    <submittedName>
        <fullName evidence="1">Mitochondrial ribosomal subunit S27-domain-containing protein</fullName>
    </submittedName>
</protein>
<evidence type="ECO:0000313" key="2">
    <source>
        <dbReference type="Proteomes" id="UP001207468"/>
    </source>
</evidence>
<reference evidence="1" key="1">
    <citation type="submission" date="2021-03" db="EMBL/GenBank/DDBJ databases">
        <title>Evolutionary priming and transition to the ectomycorrhizal habit in an iconic lineage of mushroom-forming fungi: is preadaptation a requirement?</title>
        <authorList>
            <consortium name="DOE Joint Genome Institute"/>
            <person name="Looney B.P."/>
            <person name="Miyauchi S."/>
            <person name="Morin E."/>
            <person name="Drula E."/>
            <person name="Courty P.E."/>
            <person name="Chicoki N."/>
            <person name="Fauchery L."/>
            <person name="Kohler A."/>
            <person name="Kuo A."/>
            <person name="LaButti K."/>
            <person name="Pangilinan J."/>
            <person name="Lipzen A."/>
            <person name="Riley R."/>
            <person name="Andreopoulos W."/>
            <person name="He G."/>
            <person name="Johnson J."/>
            <person name="Barry K.W."/>
            <person name="Grigoriev I.V."/>
            <person name="Nagy L."/>
            <person name="Hibbett D."/>
            <person name="Henrissat B."/>
            <person name="Matheny P.B."/>
            <person name="Labbe J."/>
            <person name="Martin A.F."/>
        </authorList>
    </citation>
    <scope>NUCLEOTIDE SEQUENCE</scope>
    <source>
        <strain evidence="1">BPL698</strain>
    </source>
</reference>
<dbReference type="EMBL" id="JAGFNK010000382">
    <property type="protein sequence ID" value="KAI9451289.1"/>
    <property type="molecule type" value="Genomic_DNA"/>
</dbReference>
<evidence type="ECO:0000313" key="1">
    <source>
        <dbReference type="EMBL" id="KAI9451289.1"/>
    </source>
</evidence>
<proteinExistence type="predicted"/>
<name>A0ACC0TXH3_9AGAM</name>